<dbReference type="OrthoDB" id="5343688at2759"/>
<keyword evidence="2" id="KW-1133">Transmembrane helix</keyword>
<dbReference type="InterPro" id="IPR016181">
    <property type="entry name" value="Acyl_CoA_acyltransferase"/>
</dbReference>
<feature type="region of interest" description="Disordered" evidence="1">
    <location>
        <begin position="1"/>
        <end position="24"/>
    </location>
</feature>
<feature type="region of interest" description="Disordered" evidence="1">
    <location>
        <begin position="206"/>
        <end position="265"/>
    </location>
</feature>
<evidence type="ECO:0000313" key="3">
    <source>
        <dbReference type="EMBL" id="KJZ76999.1"/>
    </source>
</evidence>
<accession>A0A0F8A6F7</accession>
<feature type="compositionally biased region" description="Pro residues" evidence="1">
    <location>
        <begin position="13"/>
        <end position="24"/>
    </location>
</feature>
<evidence type="ECO:0000313" key="4">
    <source>
        <dbReference type="Proteomes" id="UP000054481"/>
    </source>
</evidence>
<feature type="transmembrane region" description="Helical" evidence="2">
    <location>
        <begin position="88"/>
        <end position="106"/>
    </location>
</feature>
<name>A0A0F8A6F7_9HYPO</name>
<dbReference type="AlphaFoldDB" id="A0A0F8A6F7"/>
<organism evidence="3 4">
    <name type="scientific">Hirsutella minnesotensis 3608</name>
    <dbReference type="NCBI Taxonomy" id="1043627"/>
    <lineage>
        <taxon>Eukaryota</taxon>
        <taxon>Fungi</taxon>
        <taxon>Dikarya</taxon>
        <taxon>Ascomycota</taxon>
        <taxon>Pezizomycotina</taxon>
        <taxon>Sordariomycetes</taxon>
        <taxon>Hypocreomycetidae</taxon>
        <taxon>Hypocreales</taxon>
        <taxon>Ophiocordycipitaceae</taxon>
        <taxon>Hirsutella</taxon>
    </lineage>
</organism>
<keyword evidence="2" id="KW-0812">Transmembrane</keyword>
<dbReference type="Proteomes" id="UP000054481">
    <property type="component" value="Unassembled WGS sequence"/>
</dbReference>
<gene>
    <name evidence="3" type="ORF">HIM_03320</name>
</gene>
<dbReference type="SUPFAM" id="SSF55729">
    <property type="entry name" value="Acyl-CoA N-acyltransferases (Nat)"/>
    <property type="match status" value="1"/>
</dbReference>
<dbReference type="EMBL" id="KQ030508">
    <property type="protein sequence ID" value="KJZ76999.1"/>
    <property type="molecule type" value="Genomic_DNA"/>
</dbReference>
<proteinExistence type="predicted"/>
<evidence type="ECO:0000256" key="1">
    <source>
        <dbReference type="SAM" id="MobiDB-lite"/>
    </source>
</evidence>
<keyword evidence="2" id="KW-0472">Membrane</keyword>
<feature type="compositionally biased region" description="Basic and acidic residues" evidence="1">
    <location>
        <begin position="221"/>
        <end position="242"/>
    </location>
</feature>
<sequence length="265" mass="28763">MPATTLGNEQPVMPAPNEPTEPPPLSFEILTSSDHRRDALRLVADSIAQQRQVASSAIIFHPVCFVGLMAACTFAWRRNSSSDLGTTLMAVCGLVMVYLAAVRLYTASFLKLAEDFHCDSFVAGPSGSEDLVLAARFGSEIIGTLVLRLEHLAKDQKQTPPPRKGNGLIRAWTTKLRYRNKGIGADLLRFAVAVTRSVSGQRATVAFDPDHANSPNPLSRMFDRPFQSRDRKAAKALEHALNDVHGGQGGFARRAPGVDGERNEG</sequence>
<feature type="transmembrane region" description="Helical" evidence="2">
    <location>
        <begin position="57"/>
        <end position="76"/>
    </location>
</feature>
<evidence type="ECO:0000256" key="2">
    <source>
        <dbReference type="SAM" id="Phobius"/>
    </source>
</evidence>
<protein>
    <submittedName>
        <fullName evidence="3">Uncharacterized protein</fullName>
    </submittedName>
</protein>
<keyword evidence="4" id="KW-1185">Reference proteome</keyword>
<reference evidence="3 4" key="1">
    <citation type="journal article" date="2014" name="Genome Biol. Evol.">
        <title>Comparative genomics and transcriptomics analyses reveal divergent lifestyle features of nematode endoparasitic fungus Hirsutella minnesotensis.</title>
        <authorList>
            <person name="Lai Y."/>
            <person name="Liu K."/>
            <person name="Zhang X."/>
            <person name="Zhang X."/>
            <person name="Li K."/>
            <person name="Wang N."/>
            <person name="Shu C."/>
            <person name="Wu Y."/>
            <person name="Wang C."/>
            <person name="Bushley K.E."/>
            <person name="Xiang M."/>
            <person name="Liu X."/>
        </authorList>
    </citation>
    <scope>NUCLEOTIDE SEQUENCE [LARGE SCALE GENOMIC DNA]</scope>
    <source>
        <strain evidence="3 4">3608</strain>
    </source>
</reference>